<sequence length="61" mass="6932">MLMIASMPPYNIIPDIAMKGCAHAQTLTLNKEIQHRFYALSENNYEEDCTHTPTSTDAFIE</sequence>
<evidence type="ECO:0000313" key="1">
    <source>
        <dbReference type="EMBL" id="GLV56339.1"/>
    </source>
</evidence>
<evidence type="ECO:0000313" key="2">
    <source>
        <dbReference type="Proteomes" id="UP001344906"/>
    </source>
</evidence>
<proteinExistence type="predicted"/>
<protein>
    <submittedName>
        <fullName evidence="1">Uncharacterized protein</fullName>
    </submittedName>
</protein>
<comment type="caution">
    <text evidence="1">The sequence shown here is derived from an EMBL/GenBank/DDBJ whole genome shotgun (WGS) entry which is preliminary data.</text>
</comment>
<keyword evidence="2" id="KW-1185">Reference proteome</keyword>
<organism evidence="1 2">
    <name type="scientific">Dictyobacter halimunensis</name>
    <dbReference type="NCBI Taxonomy" id="3026934"/>
    <lineage>
        <taxon>Bacteria</taxon>
        <taxon>Bacillati</taxon>
        <taxon>Chloroflexota</taxon>
        <taxon>Ktedonobacteria</taxon>
        <taxon>Ktedonobacterales</taxon>
        <taxon>Dictyobacteraceae</taxon>
        <taxon>Dictyobacter</taxon>
    </lineage>
</organism>
<reference evidence="1 2" key="1">
    <citation type="submission" date="2023-02" db="EMBL/GenBank/DDBJ databases">
        <title>Dictyobacter halimunensis sp. nov., a new member of the class Ktedonobacteria from forest soil in a geothermal area.</title>
        <authorList>
            <person name="Rachmania M.K."/>
            <person name="Ningsih F."/>
            <person name="Sakai Y."/>
            <person name="Yabe S."/>
            <person name="Yokota A."/>
            <person name="Sjamsuridzal W."/>
        </authorList>
    </citation>
    <scope>NUCLEOTIDE SEQUENCE [LARGE SCALE GENOMIC DNA]</scope>
    <source>
        <strain evidence="1 2">S3.2.2.5</strain>
    </source>
</reference>
<gene>
    <name evidence="1" type="ORF">KDH_31800</name>
</gene>
<accession>A0ABQ6FV24</accession>
<dbReference type="EMBL" id="BSRI01000002">
    <property type="protein sequence ID" value="GLV56339.1"/>
    <property type="molecule type" value="Genomic_DNA"/>
</dbReference>
<dbReference type="Proteomes" id="UP001344906">
    <property type="component" value="Unassembled WGS sequence"/>
</dbReference>
<name>A0ABQ6FV24_9CHLR</name>